<protein>
    <submittedName>
        <fullName evidence="1">Uncharacterized protein</fullName>
    </submittedName>
</protein>
<dbReference type="Proteomes" id="UP000266258">
    <property type="component" value="Unassembled WGS sequence"/>
</dbReference>
<dbReference type="RefSeq" id="WP_119497729.1">
    <property type="nucleotide sequence ID" value="NZ_NRJH01000064.1"/>
</dbReference>
<sequence>MSEKEVLTHCQVEKEQIDQELAIRLEAANKDYLTYNFDAQGNPILTELSSPEISLDLECQEIYADEQDPDLNEFVSWLDATVTSKELDQQAVYALIRFSNEVVTLKQSLNSLLPAVTKGVLITHPTADGLQDDGSLQVAAEFVQQNPGFSLVIYPHPVYHENHPIYQEQEKIKRENYLDTFTNFGIEALKSLAEKNGDTDPWVFKADADQIYDASLLSEQFEQILAVPSNHIKVNYFVKLDLHYAPETDTLYYLRTKIRSTNFLVKAKYLHTGMVIEEDKAKEVYFFEDQQTDKFTFKQSLKGLGNFFKYRFMHKDKRNSFKEGVNNHGKYASLSEAQRYALHTMREIPANYTGFLNSIHFKYLKHVHSGNCIALPAGMVYQDFLASQGYRDLLAKYPALAQSNILTSPDVILSCCHNMNFRKAHEFKALRDFYAQLRLASSNSEV</sequence>
<proteinExistence type="predicted"/>
<dbReference type="InterPro" id="IPR010446">
    <property type="entry name" value="GalNAc_Trfase_b"/>
</dbReference>
<name>A0A3A1Y2L6_9GAMM</name>
<dbReference type="OrthoDB" id="5668805at2"/>
<dbReference type="AlphaFoldDB" id="A0A3A1Y2L6"/>
<dbReference type="Pfam" id="PF06306">
    <property type="entry name" value="CgtA"/>
    <property type="match status" value="1"/>
</dbReference>
<comment type="caution">
    <text evidence="1">The sequence shown here is derived from an EMBL/GenBank/DDBJ whole genome shotgun (WGS) entry which is preliminary data.</text>
</comment>
<gene>
    <name evidence="1" type="ORF">CJP74_07140</name>
</gene>
<reference evidence="1 2" key="1">
    <citation type="submission" date="2017-08" db="EMBL/GenBank/DDBJ databases">
        <title>Reclassification of Bisgaard taxon 37 and 44.</title>
        <authorList>
            <person name="Christensen H."/>
        </authorList>
    </citation>
    <scope>NUCLEOTIDE SEQUENCE [LARGE SCALE GENOMIC DNA]</scope>
    <source>
        <strain evidence="1 2">B96_4</strain>
    </source>
</reference>
<evidence type="ECO:0000313" key="1">
    <source>
        <dbReference type="EMBL" id="RIY31529.1"/>
    </source>
</evidence>
<accession>A0A3A1Y2L6</accession>
<evidence type="ECO:0000313" key="2">
    <source>
        <dbReference type="Proteomes" id="UP000266258"/>
    </source>
</evidence>
<keyword evidence="2" id="KW-1185">Reference proteome</keyword>
<dbReference type="EMBL" id="NRJH01000064">
    <property type="protein sequence ID" value="RIY31529.1"/>
    <property type="molecule type" value="Genomic_DNA"/>
</dbReference>
<organism evidence="1 2">
    <name type="scientific">Psittacicella melopsittaci</name>
    <dbReference type="NCBI Taxonomy" id="2028576"/>
    <lineage>
        <taxon>Bacteria</taxon>
        <taxon>Pseudomonadati</taxon>
        <taxon>Pseudomonadota</taxon>
        <taxon>Gammaproteobacteria</taxon>
        <taxon>Pasteurellales</taxon>
        <taxon>Psittacicellaceae</taxon>
        <taxon>Psittacicella</taxon>
    </lineage>
</organism>